<keyword evidence="3" id="KW-0479">Metal-binding</keyword>
<accession>A0A166J7Z3</accession>
<feature type="region of interest" description="Disordered" evidence="7">
    <location>
        <begin position="1"/>
        <end position="22"/>
    </location>
</feature>
<evidence type="ECO:0000256" key="5">
    <source>
        <dbReference type="ARBA" id="ARBA00022833"/>
    </source>
</evidence>
<protein>
    <recommendedName>
        <fullName evidence="8">RING-type domain-containing protein</fullName>
    </recommendedName>
</protein>
<evidence type="ECO:0000313" key="9">
    <source>
        <dbReference type="EMBL" id="KZT44466.1"/>
    </source>
</evidence>
<dbReference type="GO" id="GO:0045944">
    <property type="term" value="P:positive regulation of transcription by RNA polymerase II"/>
    <property type="evidence" value="ECO:0007669"/>
    <property type="project" value="TreeGrafter"/>
</dbReference>
<evidence type="ECO:0000256" key="4">
    <source>
        <dbReference type="ARBA" id="ARBA00022771"/>
    </source>
</evidence>
<reference evidence="9 10" key="1">
    <citation type="journal article" date="2016" name="Mol. Biol. Evol.">
        <title>Comparative Genomics of Early-Diverging Mushroom-Forming Fungi Provides Insights into the Origins of Lignocellulose Decay Capabilities.</title>
        <authorList>
            <person name="Nagy L.G."/>
            <person name="Riley R."/>
            <person name="Tritt A."/>
            <person name="Adam C."/>
            <person name="Daum C."/>
            <person name="Floudas D."/>
            <person name="Sun H."/>
            <person name="Yadav J.S."/>
            <person name="Pangilinan J."/>
            <person name="Larsson K.H."/>
            <person name="Matsuura K."/>
            <person name="Barry K."/>
            <person name="Labutti K."/>
            <person name="Kuo R."/>
            <person name="Ohm R.A."/>
            <person name="Bhattacharya S.S."/>
            <person name="Shirouzu T."/>
            <person name="Yoshinaga Y."/>
            <person name="Martin F.M."/>
            <person name="Grigoriev I.V."/>
            <person name="Hibbett D.S."/>
        </authorList>
    </citation>
    <scope>NUCLEOTIDE SEQUENCE [LARGE SCALE GENOMIC DNA]</scope>
    <source>
        <strain evidence="9 10">HHB10207 ss-3</strain>
    </source>
</reference>
<dbReference type="InterPro" id="IPR017907">
    <property type="entry name" value="Znf_RING_CS"/>
</dbReference>
<dbReference type="SMART" id="SM00184">
    <property type="entry name" value="RING"/>
    <property type="match status" value="1"/>
</dbReference>
<dbReference type="AlphaFoldDB" id="A0A166J7Z3"/>
<dbReference type="Proteomes" id="UP000076798">
    <property type="component" value="Unassembled WGS sequence"/>
</dbReference>
<dbReference type="PANTHER" id="PTHR12983">
    <property type="entry name" value="RING FINGER 10 FAMILY MEMBER"/>
    <property type="match status" value="1"/>
</dbReference>
<proteinExistence type="predicted"/>
<keyword evidence="10" id="KW-1185">Reference proteome</keyword>
<dbReference type="GO" id="GO:0008270">
    <property type="term" value="F:zinc ion binding"/>
    <property type="evidence" value="ECO:0007669"/>
    <property type="project" value="UniProtKB-KW"/>
</dbReference>
<evidence type="ECO:0000259" key="8">
    <source>
        <dbReference type="PROSITE" id="PS50089"/>
    </source>
</evidence>
<name>A0A166J7Z3_9AGAM</name>
<evidence type="ECO:0000256" key="2">
    <source>
        <dbReference type="ARBA" id="ARBA00022490"/>
    </source>
</evidence>
<evidence type="ECO:0000256" key="3">
    <source>
        <dbReference type="ARBA" id="ARBA00022723"/>
    </source>
</evidence>
<dbReference type="InterPro" id="IPR013083">
    <property type="entry name" value="Znf_RING/FYVE/PHD"/>
</dbReference>
<dbReference type="Pfam" id="PF00097">
    <property type="entry name" value="zf-C3HC4"/>
    <property type="match status" value="1"/>
</dbReference>
<dbReference type="Gene3D" id="3.30.40.10">
    <property type="entry name" value="Zinc/RING finger domain, C3HC4 (zinc finger)"/>
    <property type="match status" value="1"/>
</dbReference>
<organism evidence="9 10">
    <name type="scientific">Sistotremastrum suecicum HHB10207 ss-3</name>
    <dbReference type="NCBI Taxonomy" id="1314776"/>
    <lineage>
        <taxon>Eukaryota</taxon>
        <taxon>Fungi</taxon>
        <taxon>Dikarya</taxon>
        <taxon>Basidiomycota</taxon>
        <taxon>Agaricomycotina</taxon>
        <taxon>Agaricomycetes</taxon>
        <taxon>Sistotremastrales</taxon>
        <taxon>Sistotremastraceae</taxon>
        <taxon>Sistotremastrum</taxon>
    </lineage>
</organism>
<dbReference type="InterPro" id="IPR001841">
    <property type="entry name" value="Znf_RING"/>
</dbReference>
<feature type="region of interest" description="Disordered" evidence="7">
    <location>
        <begin position="537"/>
        <end position="560"/>
    </location>
</feature>
<feature type="domain" description="RING-type" evidence="8">
    <location>
        <begin position="126"/>
        <end position="167"/>
    </location>
</feature>
<dbReference type="GO" id="GO:0000976">
    <property type="term" value="F:transcription cis-regulatory region binding"/>
    <property type="evidence" value="ECO:0007669"/>
    <property type="project" value="TreeGrafter"/>
</dbReference>
<comment type="subcellular location">
    <subcellularLocation>
        <location evidence="1">Cytoplasm</location>
    </subcellularLocation>
</comment>
<gene>
    <name evidence="9" type="ORF">SISSUDRAFT_19345</name>
</gene>
<dbReference type="InterPro" id="IPR039739">
    <property type="entry name" value="MAG2/RNF10"/>
</dbReference>
<evidence type="ECO:0000256" key="7">
    <source>
        <dbReference type="SAM" id="MobiDB-lite"/>
    </source>
</evidence>
<dbReference type="InterPro" id="IPR018957">
    <property type="entry name" value="Znf_C3HC4_RING-type"/>
</dbReference>
<keyword evidence="5" id="KW-0862">Zinc</keyword>
<dbReference type="PANTHER" id="PTHR12983:SF9">
    <property type="entry name" value="E3 UBIQUITIN-PROTEIN LIGASE RNF10"/>
    <property type="match status" value="1"/>
</dbReference>
<feature type="compositionally biased region" description="Basic and acidic residues" evidence="7">
    <location>
        <begin position="11"/>
        <end position="22"/>
    </location>
</feature>
<dbReference type="PROSITE" id="PS00518">
    <property type="entry name" value="ZF_RING_1"/>
    <property type="match status" value="1"/>
</dbReference>
<dbReference type="GO" id="GO:0005737">
    <property type="term" value="C:cytoplasm"/>
    <property type="evidence" value="ECO:0007669"/>
    <property type="project" value="UniProtKB-SubCell"/>
</dbReference>
<evidence type="ECO:0000313" key="10">
    <source>
        <dbReference type="Proteomes" id="UP000076798"/>
    </source>
</evidence>
<dbReference type="CDD" id="cd16536">
    <property type="entry name" value="RING-HC_RNF10"/>
    <property type="match status" value="1"/>
</dbReference>
<feature type="region of interest" description="Disordered" evidence="7">
    <location>
        <begin position="603"/>
        <end position="630"/>
    </location>
</feature>
<dbReference type="PROSITE" id="PS50089">
    <property type="entry name" value="ZF_RING_2"/>
    <property type="match status" value="1"/>
</dbReference>
<evidence type="ECO:0000256" key="6">
    <source>
        <dbReference type="PROSITE-ProRule" id="PRU00175"/>
    </source>
</evidence>
<dbReference type="SUPFAM" id="SSF57850">
    <property type="entry name" value="RING/U-box"/>
    <property type="match status" value="1"/>
</dbReference>
<dbReference type="EMBL" id="KV428004">
    <property type="protein sequence ID" value="KZT44466.1"/>
    <property type="molecule type" value="Genomic_DNA"/>
</dbReference>
<dbReference type="STRING" id="1314776.A0A166J7Z3"/>
<sequence length="630" mass="70651">MRHRRGQTRAVHPDVHLDDPKMADTDTLNINHLLNFSLPPRQSQPTHLRRSRKVGTQQGVWNKEKFVNAQYRFVMKPNGDYVVHFADPDIYFQWDDILQVIIPRKSLLSFAGSSNDNEGQEGLTTCPICLSEPTAPRMTKCGHIFCYPCILHYLSTGQNKWMRCPICFDSVNERQLKAVKWHDGNTLLDSSDIDPVSSAASSSSSAAPSRLHMRLMLRPQITTLALPKSSTWPSDVIAPHRAPFHFLPDVLPFAKFMLGTPDQLTADLSGDLRELSSERRTLESFGDPLGMLFVEKAENKVMEQLEFISGMETSLLKAEIDKVKDEITRLEKLRERRKPLEDETEMSSPPATGDLPDAFLATKQLPFDPPAKQGGARPSKHRRNLNPPPPSTSTYYFYQASNGMPIFLHPLDIRILLAHFSSYSAFPTDIVVHVESFTESTVNEDLRKRCKYLAHLAEGADVLFVEADLQNVVSKETLQSFEGALKSRRAKRKEKDRKEERARIRAEERDREKEREAGAIRDFDSLNLVPVLQDFASGDADDAPVSNSVPPSRPLEGAWGNRSFASAANSGASPSSTQPRLANIAAAREEELAIDIAWHELEQRQQTTRGQKKGRKGRLVILGGGGGRGR</sequence>
<keyword evidence="2" id="KW-0963">Cytoplasm</keyword>
<feature type="region of interest" description="Disordered" evidence="7">
    <location>
        <begin position="488"/>
        <end position="516"/>
    </location>
</feature>
<keyword evidence="4 6" id="KW-0863">Zinc-finger</keyword>
<feature type="region of interest" description="Disordered" evidence="7">
    <location>
        <begin position="334"/>
        <end position="392"/>
    </location>
</feature>
<feature type="compositionally biased region" description="Basic and acidic residues" evidence="7">
    <location>
        <begin position="496"/>
        <end position="516"/>
    </location>
</feature>
<dbReference type="OrthoDB" id="302966at2759"/>
<evidence type="ECO:0000256" key="1">
    <source>
        <dbReference type="ARBA" id="ARBA00004496"/>
    </source>
</evidence>